<sequence length="352" mass="39869">MWQLDNRTPFAAERTWVRDRDGAEVWLVAVKCTFDIKPDGSTEVAKEQPPVVMAPEYMNPSEPAKSSLKYDMDLVRTKTTTDVVVLGHAHAPHGEPVTELDIGFRVGSVIKRLLVSGDRVWHGGSPSKPESFVKMPIMYERGYGGFDPESKDTQGPQWDMRNPLGTGFALSSSGIDGVKLPNIEYPDQLIRQWDDRPIPAGFGPICAHWDPRARLAGTYDEKWQQNRFPLLPEDFDDRHYQCAPLDQQAPQFLSGGEPVTLINLTPGEPLRFELPRMFLGFETFFYTGERQLHERPRLHTVIIEPDSPRVSLVWHTTLPCHSKGKKLNETRITQKRVVKGRSDKQVVEDGVT</sequence>
<keyword evidence="3" id="KW-1185">Reference proteome</keyword>
<evidence type="ECO:0000313" key="2">
    <source>
        <dbReference type="EMBL" id="ARO87987.1"/>
    </source>
</evidence>
<protein>
    <recommendedName>
        <fullName evidence="1">DUF2169 domain-containing protein</fullName>
    </recommendedName>
</protein>
<dbReference type="OrthoDB" id="237820at2"/>
<evidence type="ECO:0000259" key="1">
    <source>
        <dbReference type="Pfam" id="PF09937"/>
    </source>
</evidence>
<dbReference type="AlphaFoldDB" id="A0A1W6SQB4"/>
<dbReference type="EMBL" id="CP021106">
    <property type="protein sequence ID" value="ARO87987.1"/>
    <property type="molecule type" value="Genomic_DNA"/>
</dbReference>
<gene>
    <name evidence="2" type="ORF">EBAPG3_009520</name>
</gene>
<dbReference type="RefSeq" id="WP_004175192.1">
    <property type="nucleotide sequence ID" value="NZ_CP021106.3"/>
</dbReference>
<reference evidence="2 3" key="1">
    <citation type="journal article" date="2015" name="Int. J. Syst. Evol. Microbiol.">
        <title>Nitrosospira lacus sp. nov., a psychrotolerant, ammonia-oxidizing bacterium from sandy lake sediment.</title>
        <authorList>
            <person name="Urakawa H."/>
            <person name="Garcia J.C."/>
            <person name="Nielsen J.L."/>
            <person name="Le V.Q."/>
            <person name="Kozlowski J.A."/>
            <person name="Stein L.Y."/>
            <person name="Lim C.K."/>
            <person name="Pommerening-Roser A."/>
            <person name="Martens-Habbena W."/>
            <person name="Stahl D.A."/>
            <person name="Klotz M.G."/>
        </authorList>
    </citation>
    <scope>NUCLEOTIDE SEQUENCE [LARGE SCALE GENOMIC DNA]</scope>
    <source>
        <strain evidence="2 3">APG3</strain>
    </source>
</reference>
<organism evidence="2 3">
    <name type="scientific">Nitrosospira lacus</name>
    <dbReference type="NCBI Taxonomy" id="1288494"/>
    <lineage>
        <taxon>Bacteria</taxon>
        <taxon>Pseudomonadati</taxon>
        <taxon>Pseudomonadota</taxon>
        <taxon>Betaproteobacteria</taxon>
        <taxon>Nitrosomonadales</taxon>
        <taxon>Nitrosomonadaceae</taxon>
        <taxon>Nitrosospira</taxon>
    </lineage>
</organism>
<dbReference type="Pfam" id="PF09937">
    <property type="entry name" value="DUF2169"/>
    <property type="match status" value="1"/>
</dbReference>
<evidence type="ECO:0000313" key="3">
    <source>
        <dbReference type="Proteomes" id="UP000012179"/>
    </source>
</evidence>
<feature type="domain" description="DUF2169" evidence="1">
    <location>
        <begin position="21"/>
        <end position="315"/>
    </location>
</feature>
<dbReference type="Proteomes" id="UP000012179">
    <property type="component" value="Chromosome"/>
</dbReference>
<dbReference type="eggNOG" id="COG5351">
    <property type="taxonomic scope" value="Bacteria"/>
</dbReference>
<accession>A0A1W6SQB4</accession>
<dbReference type="KEGG" id="nlc:EBAPG3_009520"/>
<proteinExistence type="predicted"/>
<dbReference type="InterPro" id="IPR018683">
    <property type="entry name" value="DUF2169"/>
</dbReference>
<name>A0A1W6SQB4_9PROT</name>